<evidence type="ECO:0000256" key="3">
    <source>
        <dbReference type="ARBA" id="ARBA00022821"/>
    </source>
</evidence>
<dbReference type="Gene3D" id="1.10.8.430">
    <property type="entry name" value="Helical domain of apoptotic protease-activating factors"/>
    <property type="match status" value="1"/>
</dbReference>
<dbReference type="SUPFAM" id="SSF52540">
    <property type="entry name" value="P-loop containing nucleoside triphosphate hydrolases"/>
    <property type="match status" value="1"/>
</dbReference>
<dbReference type="PANTHER" id="PTHR36766:SF51">
    <property type="entry name" value="DISEASE RESISTANCE RPP13-LIKE PROTEIN 1"/>
    <property type="match status" value="1"/>
</dbReference>
<keyword evidence="10" id="KW-1185">Reference proteome</keyword>
<keyword evidence="4" id="KW-0067">ATP-binding</keyword>
<evidence type="ECO:0008006" key="11">
    <source>
        <dbReference type="Google" id="ProtNLM"/>
    </source>
</evidence>
<dbReference type="InterPro" id="IPR027417">
    <property type="entry name" value="P-loop_NTPase"/>
</dbReference>
<proteinExistence type="predicted"/>
<dbReference type="Pfam" id="PF18052">
    <property type="entry name" value="Rx_N"/>
    <property type="match status" value="1"/>
</dbReference>
<dbReference type="GO" id="GO:0005524">
    <property type="term" value="F:ATP binding"/>
    <property type="evidence" value="ECO:0007669"/>
    <property type="project" value="UniProtKB-KW"/>
</dbReference>
<dbReference type="InterPro" id="IPR041118">
    <property type="entry name" value="Rx_N"/>
</dbReference>
<dbReference type="Proteomes" id="UP001457282">
    <property type="component" value="Unassembled WGS sequence"/>
</dbReference>
<evidence type="ECO:0000259" key="8">
    <source>
        <dbReference type="Pfam" id="PF23598"/>
    </source>
</evidence>
<accession>A0AAW1VW06</accession>
<dbReference type="GO" id="GO:0051707">
    <property type="term" value="P:response to other organism"/>
    <property type="evidence" value="ECO:0007669"/>
    <property type="project" value="UniProtKB-ARBA"/>
</dbReference>
<dbReference type="InterPro" id="IPR042197">
    <property type="entry name" value="Apaf_helical"/>
</dbReference>
<evidence type="ECO:0000259" key="6">
    <source>
        <dbReference type="Pfam" id="PF18052"/>
    </source>
</evidence>
<feature type="domain" description="Disease resistance N-terminal" evidence="6">
    <location>
        <begin position="152"/>
        <end position="212"/>
    </location>
</feature>
<evidence type="ECO:0000256" key="2">
    <source>
        <dbReference type="ARBA" id="ARBA00022741"/>
    </source>
</evidence>
<protein>
    <recommendedName>
        <fullName evidence="11">Disease resistance RPP13-like protein 1</fullName>
    </recommendedName>
</protein>
<evidence type="ECO:0000256" key="1">
    <source>
        <dbReference type="ARBA" id="ARBA00022737"/>
    </source>
</evidence>
<dbReference type="Gene3D" id="3.40.50.300">
    <property type="entry name" value="P-loop containing nucleotide triphosphate hydrolases"/>
    <property type="match status" value="1"/>
</dbReference>
<feature type="domain" description="Disease resistance R13L4/SHOC-2-like LRR" evidence="8">
    <location>
        <begin position="683"/>
        <end position="999"/>
    </location>
</feature>
<feature type="domain" description="Disease resistance protein winged helix" evidence="7">
    <location>
        <begin position="543"/>
        <end position="612"/>
    </location>
</feature>
<dbReference type="Pfam" id="PF00931">
    <property type="entry name" value="NB-ARC"/>
    <property type="match status" value="1"/>
</dbReference>
<dbReference type="Gene3D" id="1.10.10.10">
    <property type="entry name" value="Winged helix-like DNA-binding domain superfamily/Winged helix DNA-binding domain"/>
    <property type="match status" value="1"/>
</dbReference>
<dbReference type="InterPro" id="IPR058922">
    <property type="entry name" value="WHD_DRP"/>
</dbReference>
<keyword evidence="2" id="KW-0547">Nucleotide-binding</keyword>
<dbReference type="Pfam" id="PF23559">
    <property type="entry name" value="WHD_DRP"/>
    <property type="match status" value="1"/>
</dbReference>
<keyword evidence="3" id="KW-0611">Plant defense</keyword>
<dbReference type="InterPro" id="IPR055414">
    <property type="entry name" value="LRR_R13L4/SHOC2-like"/>
</dbReference>
<evidence type="ECO:0000313" key="10">
    <source>
        <dbReference type="Proteomes" id="UP001457282"/>
    </source>
</evidence>
<dbReference type="PRINTS" id="PR00364">
    <property type="entry name" value="DISEASERSIST"/>
</dbReference>
<dbReference type="Pfam" id="PF23598">
    <property type="entry name" value="LRR_14"/>
    <property type="match status" value="1"/>
</dbReference>
<gene>
    <name evidence="9" type="ORF">M0R45_034915</name>
</gene>
<dbReference type="Gene3D" id="1.20.5.4130">
    <property type="match status" value="1"/>
</dbReference>
<dbReference type="EMBL" id="JBEDUW010000007">
    <property type="protein sequence ID" value="KAK9910984.1"/>
    <property type="molecule type" value="Genomic_DNA"/>
</dbReference>
<dbReference type="GO" id="GO:0006952">
    <property type="term" value="P:defense response"/>
    <property type="evidence" value="ECO:0007669"/>
    <property type="project" value="UniProtKB-KW"/>
</dbReference>
<sequence length="1223" mass="139002">MWKEDGAATVVRDQSWIVGVVDGRARVRRLAEKESRWCSGAATVNCCSLNCDYGTVIVSFVIAGGIWCDGGVSERERQRRETSLVMVVLWRERGLTAVIEVAFELQGTEIEERDSLAVTELQQRHESKFNQHIVGVIQDKLGRRVPLSVVQEKLQEELFYVNSVLDDAEGKQLNSPTVKYWLDDLKEAVYDADDLLQEIKTETLRQKMEPESGSSTTKVQELVSSSPSHAFDSALINSRVDKVLKRLEVLMERKKNVPDLNKSAGHIVSQTIPSTCLVEESGVYGRDKEREAFIKLLLSDDEKISVIPIVGMGGIGKTTLAKLLYNDARVEHHFDLQAWACVSEKFDVFRISQQIYESMSSDACQIVNLNLLQSKLKAHLMGKKFFLVLDDIWNKNYNQWELLRSAFESGAHGSTVIVTTRIEEVASMVGTLQPQPHCLMPISEDDGWLLFEKHAFKGRGVGAHSHLEEIGRQIVRKCNGLPLAIKSLGGLLRSKLTVREWKSILDSEIWELPHEESDILPSLWLSYVHLPSHLKRCFAYCSLFPKNYKFRTSELVFLWMAEDILKPQNKKTAEEIGNDYFNDLRSMSFFQLSWSYRNAQLFIMHDLINDLASFVSGEFCFRWEDSDSPNNLSKIRHLSCMRKYDDDDDKFEALQQAKCLRTFLPLGLFPSIKWPGRGLHEVLPKLQCLRMLKLSGIEELPDSVSNLKHLRHMDMSYCSIKKLPDTICSLYNLQALLLSGCSNITELPPNFGRLIKLTHVDVEGTKLIKMPPHMGNLKDLQVLTKFVLDKHTAGDNLLVLKKLRNLRGKLEISGLEHGSGLEADILMDKKLLNEVRFNWGRRRLGEEGNALEVLEKLEPNPNLESLTIDRYGGKMFPGWLRYYSSSPALVYLKLSGCANCKSLPSLGQLPSLRELHISSLNGVVYIGHEFYYSDDNTFANKPFRSLESLTLEWMSGWEVWSHEGVLFPNLSKLHLSQCPNLTQTLALDNFSMLKEVDLNRIGFSHLTSSQECPELVRLTLSHCPNFVSFPDGGLPNLTDILITDCEKLGSWPEQMHTLLPSLRSLSVSDCPELESFPEGGLPAQLKSLHIDNCKKFNANSLQNLNKGLRSFTSLEELGLNFNGCEEVDSFPEETLLPSTLTRLHIILLNLKTMDGDKWFGHLNSLETLEFEDCYELQCLPDTRLPASLRFLGIYKCSLLERRYEREKGEDWPKIAHIPRIIIE</sequence>
<comment type="caution">
    <text evidence="9">The sequence shown here is derived from an EMBL/GenBank/DDBJ whole genome shotgun (WGS) entry which is preliminary data.</text>
</comment>
<reference evidence="9 10" key="1">
    <citation type="journal article" date="2023" name="G3 (Bethesda)">
        <title>A chromosome-length genome assembly and annotation of blackberry (Rubus argutus, cv. 'Hillquist').</title>
        <authorList>
            <person name="Bruna T."/>
            <person name="Aryal R."/>
            <person name="Dudchenko O."/>
            <person name="Sargent D.J."/>
            <person name="Mead D."/>
            <person name="Buti M."/>
            <person name="Cavallini A."/>
            <person name="Hytonen T."/>
            <person name="Andres J."/>
            <person name="Pham M."/>
            <person name="Weisz D."/>
            <person name="Mascagni F."/>
            <person name="Usai G."/>
            <person name="Natali L."/>
            <person name="Bassil N."/>
            <person name="Fernandez G.E."/>
            <person name="Lomsadze A."/>
            <person name="Armour M."/>
            <person name="Olukolu B."/>
            <person name="Poorten T."/>
            <person name="Britton C."/>
            <person name="Davik J."/>
            <person name="Ashrafi H."/>
            <person name="Aiden E.L."/>
            <person name="Borodovsky M."/>
            <person name="Worthington M."/>
        </authorList>
    </citation>
    <scope>NUCLEOTIDE SEQUENCE [LARGE SCALE GENOMIC DNA]</scope>
    <source>
        <strain evidence="9">PI 553951</strain>
    </source>
</reference>
<evidence type="ECO:0000256" key="4">
    <source>
        <dbReference type="ARBA" id="ARBA00022840"/>
    </source>
</evidence>
<dbReference type="PANTHER" id="PTHR36766">
    <property type="entry name" value="PLANT BROAD-SPECTRUM MILDEW RESISTANCE PROTEIN RPW8"/>
    <property type="match status" value="1"/>
</dbReference>
<dbReference type="FunFam" id="3.40.50.300:FF:001091">
    <property type="entry name" value="Probable disease resistance protein At1g61300"/>
    <property type="match status" value="1"/>
</dbReference>
<dbReference type="Gene3D" id="3.80.10.10">
    <property type="entry name" value="Ribonuclease Inhibitor"/>
    <property type="match status" value="4"/>
</dbReference>
<evidence type="ECO:0000313" key="9">
    <source>
        <dbReference type="EMBL" id="KAK9910984.1"/>
    </source>
</evidence>
<dbReference type="AlphaFoldDB" id="A0AAW1VW06"/>
<dbReference type="InterPro" id="IPR036388">
    <property type="entry name" value="WH-like_DNA-bd_sf"/>
</dbReference>
<organism evidence="9 10">
    <name type="scientific">Rubus argutus</name>
    <name type="common">Southern blackberry</name>
    <dbReference type="NCBI Taxonomy" id="59490"/>
    <lineage>
        <taxon>Eukaryota</taxon>
        <taxon>Viridiplantae</taxon>
        <taxon>Streptophyta</taxon>
        <taxon>Embryophyta</taxon>
        <taxon>Tracheophyta</taxon>
        <taxon>Spermatophyta</taxon>
        <taxon>Magnoliopsida</taxon>
        <taxon>eudicotyledons</taxon>
        <taxon>Gunneridae</taxon>
        <taxon>Pentapetalae</taxon>
        <taxon>rosids</taxon>
        <taxon>fabids</taxon>
        <taxon>Rosales</taxon>
        <taxon>Rosaceae</taxon>
        <taxon>Rosoideae</taxon>
        <taxon>Rosoideae incertae sedis</taxon>
        <taxon>Rubus</taxon>
    </lineage>
</organism>
<keyword evidence="1" id="KW-0677">Repeat</keyword>
<dbReference type="InterPro" id="IPR032675">
    <property type="entry name" value="LRR_dom_sf"/>
</dbReference>
<evidence type="ECO:0000259" key="7">
    <source>
        <dbReference type="Pfam" id="PF23559"/>
    </source>
</evidence>
<dbReference type="FunFam" id="1.10.10.10:FF:000322">
    <property type="entry name" value="Probable disease resistance protein At1g63360"/>
    <property type="match status" value="1"/>
</dbReference>
<name>A0AAW1VW06_RUBAR</name>
<feature type="domain" description="NB-ARC" evidence="5">
    <location>
        <begin position="290"/>
        <end position="458"/>
    </location>
</feature>
<dbReference type="SUPFAM" id="SSF52058">
    <property type="entry name" value="L domain-like"/>
    <property type="match status" value="2"/>
</dbReference>
<dbReference type="GO" id="GO:0043531">
    <property type="term" value="F:ADP binding"/>
    <property type="evidence" value="ECO:0007669"/>
    <property type="project" value="InterPro"/>
</dbReference>
<dbReference type="InterPro" id="IPR002182">
    <property type="entry name" value="NB-ARC"/>
</dbReference>
<evidence type="ECO:0000259" key="5">
    <source>
        <dbReference type="Pfam" id="PF00931"/>
    </source>
</evidence>